<accession>A0A9E7FLG5</accession>
<dbReference type="Proteomes" id="UP001055439">
    <property type="component" value="Chromosome 4"/>
</dbReference>
<proteinExistence type="predicted"/>
<gene>
    <name evidence="1" type="ORF">MUK42_34731</name>
</gene>
<evidence type="ECO:0000313" key="2">
    <source>
        <dbReference type="Proteomes" id="UP001055439"/>
    </source>
</evidence>
<dbReference type="AlphaFoldDB" id="A0A9E7FLG5"/>
<keyword evidence="2" id="KW-1185">Reference proteome</keyword>
<name>A0A9E7FLG5_9LILI</name>
<reference evidence="1" key="1">
    <citation type="submission" date="2022-05" db="EMBL/GenBank/DDBJ databases">
        <title>The Musa troglodytarum L. genome provides insights into the mechanism of non-climacteric behaviour and enrichment of carotenoids.</title>
        <authorList>
            <person name="Wang J."/>
        </authorList>
    </citation>
    <scope>NUCLEOTIDE SEQUENCE</scope>
    <source>
        <tissue evidence="1">Leaf</tissue>
    </source>
</reference>
<sequence length="106" mass="13094">MAYKLNQMLYWKPHWCLPIPIPLFRYIERGDRLRTFGHTSLHLQSCLFRRCRHHMENTTAIMMKTPLLHVLRFFEQTEDWSNLEPLLSQIYASLQWNYRYNYLWSS</sequence>
<dbReference type="EMBL" id="CP097506">
    <property type="protein sequence ID" value="URD96321.1"/>
    <property type="molecule type" value="Genomic_DNA"/>
</dbReference>
<protein>
    <submittedName>
        <fullName evidence="1">Uncharacterized protein</fullName>
    </submittedName>
</protein>
<organism evidence="1 2">
    <name type="scientific">Musa troglodytarum</name>
    <name type="common">fe'i banana</name>
    <dbReference type="NCBI Taxonomy" id="320322"/>
    <lineage>
        <taxon>Eukaryota</taxon>
        <taxon>Viridiplantae</taxon>
        <taxon>Streptophyta</taxon>
        <taxon>Embryophyta</taxon>
        <taxon>Tracheophyta</taxon>
        <taxon>Spermatophyta</taxon>
        <taxon>Magnoliopsida</taxon>
        <taxon>Liliopsida</taxon>
        <taxon>Zingiberales</taxon>
        <taxon>Musaceae</taxon>
        <taxon>Musa</taxon>
    </lineage>
</organism>
<evidence type="ECO:0000313" key="1">
    <source>
        <dbReference type="EMBL" id="URD96321.1"/>
    </source>
</evidence>